<dbReference type="Proteomes" id="UP000824081">
    <property type="component" value="Unassembled WGS sequence"/>
</dbReference>
<feature type="transmembrane region" description="Helical" evidence="6">
    <location>
        <begin position="6"/>
        <end position="25"/>
    </location>
</feature>
<evidence type="ECO:0000256" key="4">
    <source>
        <dbReference type="ARBA" id="ARBA00022989"/>
    </source>
</evidence>
<evidence type="ECO:0000256" key="5">
    <source>
        <dbReference type="ARBA" id="ARBA00023136"/>
    </source>
</evidence>
<sequence length="319" mass="34061">MIVSFITSAICIGVIFLYGCVGEIIMEKSGHLNLGIPGIMCVGTAGGCFGVSLYMKGLDAGASPNLIALFFIAVFFAFVFAAALGAVYGFLTVSFRANQNITGLAVTTFGSGFAQFFMDKFVDTSGLSKAASCFKKGLPFADSLGWFGEIFLSHGILVYFAIAIALAAAWFLRRTRKGLYLRAVGENPATADAVGINVNAYKYTAILIGSGIAGLGGMFYVMNYTGSWQNASTIQAYGWLSIALVIFTLWRPDISILGAFVFGGLYIASSYRLFGLSTSVLDVVPYVVTIIVLIITSVLDSKENQPPAALGLSYFREER</sequence>
<dbReference type="GO" id="GO:0005886">
    <property type="term" value="C:plasma membrane"/>
    <property type="evidence" value="ECO:0007669"/>
    <property type="project" value="UniProtKB-SubCell"/>
</dbReference>
<feature type="transmembrane region" description="Helical" evidence="6">
    <location>
        <begin position="101"/>
        <end position="118"/>
    </location>
</feature>
<organism evidence="7 8">
    <name type="scientific">Candidatus Scatosoma pullistercoris</name>
    <dbReference type="NCBI Taxonomy" id="2840934"/>
    <lineage>
        <taxon>Bacteria</taxon>
        <taxon>Bacillati</taxon>
        <taxon>Bacillota</taxon>
        <taxon>Clostridia</taxon>
        <taxon>Candidatus Scatosoma</taxon>
    </lineage>
</organism>
<keyword evidence="4 6" id="KW-1133">Transmembrane helix</keyword>
<accession>A0A9D1SFM4</accession>
<dbReference type="InterPro" id="IPR001851">
    <property type="entry name" value="ABC_transp_permease"/>
</dbReference>
<reference evidence="7" key="1">
    <citation type="submission" date="2020-10" db="EMBL/GenBank/DDBJ databases">
        <authorList>
            <person name="Gilroy R."/>
        </authorList>
    </citation>
    <scope>NUCLEOTIDE SEQUENCE</scope>
    <source>
        <strain evidence="7">11687</strain>
    </source>
</reference>
<evidence type="ECO:0000313" key="7">
    <source>
        <dbReference type="EMBL" id="HIU58609.1"/>
    </source>
</evidence>
<feature type="transmembrane region" description="Helical" evidence="6">
    <location>
        <begin position="257"/>
        <end position="274"/>
    </location>
</feature>
<dbReference type="AlphaFoldDB" id="A0A9D1SFM4"/>
<evidence type="ECO:0000256" key="1">
    <source>
        <dbReference type="ARBA" id="ARBA00004651"/>
    </source>
</evidence>
<evidence type="ECO:0000256" key="3">
    <source>
        <dbReference type="ARBA" id="ARBA00022692"/>
    </source>
</evidence>
<dbReference type="GO" id="GO:0022857">
    <property type="term" value="F:transmembrane transporter activity"/>
    <property type="evidence" value="ECO:0007669"/>
    <property type="project" value="InterPro"/>
</dbReference>
<dbReference type="EMBL" id="DVMZ01000021">
    <property type="protein sequence ID" value="HIU58609.1"/>
    <property type="molecule type" value="Genomic_DNA"/>
</dbReference>
<proteinExistence type="predicted"/>
<feature type="transmembrane region" description="Helical" evidence="6">
    <location>
        <begin position="234"/>
        <end position="250"/>
    </location>
</feature>
<keyword evidence="5 6" id="KW-0472">Membrane</keyword>
<name>A0A9D1SFM4_9FIRM</name>
<feature type="transmembrane region" description="Helical" evidence="6">
    <location>
        <begin position="280"/>
        <end position="299"/>
    </location>
</feature>
<gene>
    <name evidence="7" type="ORF">IAC57_00765</name>
</gene>
<keyword evidence="2" id="KW-1003">Cell membrane</keyword>
<dbReference type="PANTHER" id="PTHR43370:SF2">
    <property type="entry name" value="ABC TRANSPORTER PERMEASE PROTEIN"/>
    <property type="match status" value="1"/>
</dbReference>
<evidence type="ECO:0000256" key="2">
    <source>
        <dbReference type="ARBA" id="ARBA00022475"/>
    </source>
</evidence>
<comment type="caution">
    <text evidence="7">The sequence shown here is derived from an EMBL/GenBank/DDBJ whole genome shotgun (WGS) entry which is preliminary data.</text>
</comment>
<comment type="subcellular location">
    <subcellularLocation>
        <location evidence="1">Cell membrane</location>
        <topology evidence="1">Multi-pass membrane protein</topology>
    </subcellularLocation>
</comment>
<dbReference type="PANTHER" id="PTHR43370">
    <property type="entry name" value="SUGAR ABC TRANSPORTER INTEGRAL MEMBRANE PROTEIN-RELATED"/>
    <property type="match status" value="1"/>
</dbReference>
<dbReference type="Pfam" id="PF02653">
    <property type="entry name" value="BPD_transp_2"/>
    <property type="match status" value="1"/>
</dbReference>
<feature type="transmembrane region" description="Helical" evidence="6">
    <location>
        <begin position="203"/>
        <end position="222"/>
    </location>
</feature>
<feature type="transmembrane region" description="Helical" evidence="6">
    <location>
        <begin position="150"/>
        <end position="172"/>
    </location>
</feature>
<evidence type="ECO:0000313" key="8">
    <source>
        <dbReference type="Proteomes" id="UP000824081"/>
    </source>
</evidence>
<feature type="transmembrane region" description="Helical" evidence="6">
    <location>
        <begin position="66"/>
        <end position="89"/>
    </location>
</feature>
<dbReference type="CDD" id="cd06580">
    <property type="entry name" value="TM_PBP1_transp_TpRbsC_like"/>
    <property type="match status" value="1"/>
</dbReference>
<protein>
    <submittedName>
        <fullName evidence="7">ABC transporter permease</fullName>
    </submittedName>
</protein>
<keyword evidence="3 6" id="KW-0812">Transmembrane</keyword>
<feature type="transmembrane region" description="Helical" evidence="6">
    <location>
        <begin position="32"/>
        <end position="54"/>
    </location>
</feature>
<reference evidence="7" key="2">
    <citation type="journal article" date="2021" name="PeerJ">
        <title>Extensive microbial diversity within the chicken gut microbiome revealed by metagenomics and culture.</title>
        <authorList>
            <person name="Gilroy R."/>
            <person name="Ravi A."/>
            <person name="Getino M."/>
            <person name="Pursley I."/>
            <person name="Horton D.L."/>
            <person name="Alikhan N.F."/>
            <person name="Baker D."/>
            <person name="Gharbi K."/>
            <person name="Hall N."/>
            <person name="Watson M."/>
            <person name="Adriaenssens E.M."/>
            <person name="Foster-Nyarko E."/>
            <person name="Jarju S."/>
            <person name="Secka A."/>
            <person name="Antonio M."/>
            <person name="Oren A."/>
            <person name="Chaudhuri R.R."/>
            <person name="La Ragione R."/>
            <person name="Hildebrand F."/>
            <person name="Pallen M.J."/>
        </authorList>
    </citation>
    <scope>NUCLEOTIDE SEQUENCE</scope>
    <source>
        <strain evidence="7">11687</strain>
    </source>
</reference>
<evidence type="ECO:0000256" key="6">
    <source>
        <dbReference type="SAM" id="Phobius"/>
    </source>
</evidence>